<comment type="catalytic activity">
    <reaction evidence="8">
        <text>NAD(+) + H2O = ADP-D-ribose + nicotinamide + H(+)</text>
        <dbReference type="Rhea" id="RHEA:16301"/>
        <dbReference type="ChEBI" id="CHEBI:15377"/>
        <dbReference type="ChEBI" id="CHEBI:15378"/>
        <dbReference type="ChEBI" id="CHEBI:17154"/>
        <dbReference type="ChEBI" id="CHEBI:57540"/>
        <dbReference type="ChEBI" id="CHEBI:57967"/>
        <dbReference type="EC" id="3.2.2.6"/>
    </reaction>
    <physiologicalReaction direction="left-to-right" evidence="8">
        <dbReference type="Rhea" id="RHEA:16302"/>
    </physiologicalReaction>
</comment>
<evidence type="ECO:0000256" key="8">
    <source>
        <dbReference type="ARBA" id="ARBA00047304"/>
    </source>
</evidence>
<dbReference type="SUPFAM" id="SSF52200">
    <property type="entry name" value="Toll/Interleukin receptor TIR domain"/>
    <property type="match status" value="1"/>
</dbReference>
<evidence type="ECO:0000313" key="12">
    <source>
        <dbReference type="EMBL" id="RVW64070.1"/>
    </source>
</evidence>
<dbReference type="GO" id="GO:0061809">
    <property type="term" value="F:NAD+ nucleosidase activity, cyclic ADP-ribose generating"/>
    <property type="evidence" value="ECO:0007669"/>
    <property type="project" value="UniProtKB-EC"/>
</dbReference>
<keyword evidence="6" id="KW-0520">NAD</keyword>
<evidence type="ECO:0000256" key="10">
    <source>
        <dbReference type="SAM" id="MobiDB-lite"/>
    </source>
</evidence>
<dbReference type="Gene3D" id="3.40.50.10140">
    <property type="entry name" value="Toll/interleukin-1 receptor homology (TIR) domain"/>
    <property type="match status" value="1"/>
</dbReference>
<dbReference type="InterPro" id="IPR035897">
    <property type="entry name" value="Toll_tir_struct_dom_sf"/>
</dbReference>
<evidence type="ECO:0000256" key="2">
    <source>
        <dbReference type="ARBA" id="ARBA00004496"/>
    </source>
</evidence>
<dbReference type="FunFam" id="3.40.50.10140:FF:000007">
    <property type="entry name" value="Disease resistance protein (TIR-NBS-LRR class)"/>
    <property type="match status" value="1"/>
</dbReference>
<dbReference type="GO" id="GO:0043068">
    <property type="term" value="P:positive regulation of programmed cell death"/>
    <property type="evidence" value="ECO:0007669"/>
    <property type="project" value="UniProtKB-ARBA"/>
</dbReference>
<comment type="subcellular location">
    <subcellularLocation>
        <location evidence="2">Cytoplasm</location>
    </subcellularLocation>
    <subcellularLocation>
        <location evidence="1">Nucleus</location>
    </subcellularLocation>
</comment>
<dbReference type="GO" id="GO:0050832">
    <property type="term" value="P:defense response to fungus"/>
    <property type="evidence" value="ECO:0007669"/>
    <property type="project" value="UniProtKB-ARBA"/>
</dbReference>
<dbReference type="Proteomes" id="UP000288805">
    <property type="component" value="Unassembled WGS sequence"/>
</dbReference>
<evidence type="ECO:0000313" key="13">
    <source>
        <dbReference type="Proteomes" id="UP000288805"/>
    </source>
</evidence>
<accession>A0A438FVU8</accession>
<dbReference type="PANTHER" id="PTHR32009:SF39">
    <property type="entry name" value="TIR DOMAIN-CONTAINING PROTEIN"/>
    <property type="match status" value="1"/>
</dbReference>
<sequence length="167" mass="19290">MSLGIGQTASSSSSPPPRNTTLFPGRTFDVFLSFRGEDTRRNFTDHLYTALVEKGIRTFRDEEECRRGEMINQNLLQAIEGSRIFIVIFSENYANSKWCLNELVEIMKCRAKGRKVFTIFYHVDPSKVRNQYGNDEKHSNIKREQIQEWRTALKEVGGISGIHIQNQ</sequence>
<name>A0A438FVU8_VITVI</name>
<keyword evidence="4" id="KW-0963">Cytoplasm</keyword>
<keyword evidence="5" id="KW-0378">Hydrolase</keyword>
<evidence type="ECO:0000256" key="4">
    <source>
        <dbReference type="ARBA" id="ARBA00022490"/>
    </source>
</evidence>
<comment type="similarity">
    <text evidence="9">Belongs to the disease resistance TIR-NB-LRR family.</text>
</comment>
<comment type="caution">
    <text evidence="12">The sequence shown here is derived from an EMBL/GenBank/DDBJ whole genome shotgun (WGS) entry which is preliminary data.</text>
</comment>
<dbReference type="SMART" id="SM00255">
    <property type="entry name" value="TIR"/>
    <property type="match status" value="1"/>
</dbReference>
<protein>
    <recommendedName>
        <fullName evidence="3">ADP-ribosyl cyclase/cyclic ADP-ribose hydrolase</fullName>
        <ecNumber evidence="3">3.2.2.6</ecNumber>
    </recommendedName>
</protein>
<reference evidence="12 13" key="1">
    <citation type="journal article" date="2018" name="PLoS Genet.">
        <title>Population sequencing reveals clonal diversity and ancestral inbreeding in the grapevine cultivar Chardonnay.</title>
        <authorList>
            <person name="Roach M.J."/>
            <person name="Johnson D.L."/>
            <person name="Bohlmann J."/>
            <person name="van Vuuren H.J."/>
            <person name="Jones S.J."/>
            <person name="Pretorius I.S."/>
            <person name="Schmidt S.A."/>
            <person name="Borneman A.R."/>
        </authorList>
    </citation>
    <scope>NUCLEOTIDE SEQUENCE [LARGE SCALE GENOMIC DNA]</scope>
    <source>
        <strain evidence="13">cv. Chardonnay</strain>
        <tissue evidence="12">Leaf</tissue>
    </source>
</reference>
<evidence type="ECO:0000256" key="9">
    <source>
        <dbReference type="ARBA" id="ARBA00061488"/>
    </source>
</evidence>
<dbReference type="InterPro" id="IPR000157">
    <property type="entry name" value="TIR_dom"/>
</dbReference>
<dbReference type="EC" id="3.2.2.6" evidence="3"/>
<evidence type="ECO:0000256" key="7">
    <source>
        <dbReference type="ARBA" id="ARBA00023242"/>
    </source>
</evidence>
<keyword evidence="7" id="KW-0539">Nucleus</keyword>
<evidence type="ECO:0000259" key="11">
    <source>
        <dbReference type="PROSITE" id="PS50104"/>
    </source>
</evidence>
<dbReference type="PROSITE" id="PS50104">
    <property type="entry name" value="TIR"/>
    <property type="match status" value="1"/>
</dbReference>
<organism evidence="12 13">
    <name type="scientific">Vitis vinifera</name>
    <name type="common">Grape</name>
    <dbReference type="NCBI Taxonomy" id="29760"/>
    <lineage>
        <taxon>Eukaryota</taxon>
        <taxon>Viridiplantae</taxon>
        <taxon>Streptophyta</taxon>
        <taxon>Embryophyta</taxon>
        <taxon>Tracheophyta</taxon>
        <taxon>Spermatophyta</taxon>
        <taxon>Magnoliopsida</taxon>
        <taxon>eudicotyledons</taxon>
        <taxon>Gunneridae</taxon>
        <taxon>Pentapetalae</taxon>
        <taxon>rosids</taxon>
        <taxon>Vitales</taxon>
        <taxon>Vitaceae</taxon>
        <taxon>Viteae</taxon>
        <taxon>Vitis</taxon>
    </lineage>
</organism>
<evidence type="ECO:0000256" key="1">
    <source>
        <dbReference type="ARBA" id="ARBA00004123"/>
    </source>
</evidence>
<dbReference type="GO" id="GO:0005737">
    <property type="term" value="C:cytoplasm"/>
    <property type="evidence" value="ECO:0007669"/>
    <property type="project" value="UniProtKB-SubCell"/>
</dbReference>
<feature type="domain" description="TIR" evidence="11">
    <location>
        <begin position="26"/>
        <end position="167"/>
    </location>
</feature>
<dbReference type="EMBL" id="QGNW01000726">
    <property type="protein sequence ID" value="RVW64070.1"/>
    <property type="molecule type" value="Genomic_DNA"/>
</dbReference>
<dbReference type="GO" id="GO:0005634">
    <property type="term" value="C:nucleus"/>
    <property type="evidence" value="ECO:0007669"/>
    <property type="project" value="UniProtKB-SubCell"/>
</dbReference>
<proteinExistence type="inferred from homology"/>
<dbReference type="PANTHER" id="PTHR32009">
    <property type="entry name" value="TMV RESISTANCE PROTEIN N-LIKE"/>
    <property type="match status" value="1"/>
</dbReference>
<evidence type="ECO:0000256" key="6">
    <source>
        <dbReference type="ARBA" id="ARBA00023027"/>
    </source>
</evidence>
<feature type="region of interest" description="Disordered" evidence="10">
    <location>
        <begin position="1"/>
        <end position="21"/>
    </location>
</feature>
<evidence type="ECO:0000256" key="5">
    <source>
        <dbReference type="ARBA" id="ARBA00022801"/>
    </source>
</evidence>
<dbReference type="AlphaFoldDB" id="A0A438FVU8"/>
<gene>
    <name evidence="12" type="primary">N_258</name>
    <name evidence="12" type="ORF">CK203_051094</name>
</gene>
<dbReference type="Pfam" id="PF01582">
    <property type="entry name" value="TIR"/>
    <property type="match status" value="1"/>
</dbReference>
<dbReference type="GO" id="GO:0007165">
    <property type="term" value="P:signal transduction"/>
    <property type="evidence" value="ECO:0007669"/>
    <property type="project" value="InterPro"/>
</dbReference>
<evidence type="ECO:0000256" key="3">
    <source>
        <dbReference type="ARBA" id="ARBA00011982"/>
    </source>
</evidence>